<dbReference type="AlphaFoldDB" id="A0AAV4XHD8"/>
<accession>A0AAV4XHD8</accession>
<evidence type="ECO:0000313" key="2">
    <source>
        <dbReference type="EMBL" id="GIY93184.1"/>
    </source>
</evidence>
<comment type="caution">
    <text evidence="2">The sequence shown here is derived from an EMBL/GenBank/DDBJ whole genome shotgun (WGS) entry which is preliminary data.</text>
</comment>
<feature type="compositionally biased region" description="Polar residues" evidence="1">
    <location>
        <begin position="9"/>
        <end position="23"/>
    </location>
</feature>
<organism evidence="2 3">
    <name type="scientific">Caerostris extrusa</name>
    <name type="common">Bark spider</name>
    <name type="synonym">Caerostris bankana</name>
    <dbReference type="NCBI Taxonomy" id="172846"/>
    <lineage>
        <taxon>Eukaryota</taxon>
        <taxon>Metazoa</taxon>
        <taxon>Ecdysozoa</taxon>
        <taxon>Arthropoda</taxon>
        <taxon>Chelicerata</taxon>
        <taxon>Arachnida</taxon>
        <taxon>Araneae</taxon>
        <taxon>Araneomorphae</taxon>
        <taxon>Entelegynae</taxon>
        <taxon>Araneoidea</taxon>
        <taxon>Araneidae</taxon>
        <taxon>Caerostris</taxon>
    </lineage>
</organism>
<reference evidence="2 3" key="1">
    <citation type="submission" date="2021-06" db="EMBL/GenBank/DDBJ databases">
        <title>Caerostris extrusa draft genome.</title>
        <authorList>
            <person name="Kono N."/>
            <person name="Arakawa K."/>
        </authorList>
    </citation>
    <scope>NUCLEOTIDE SEQUENCE [LARGE SCALE GENOMIC DNA]</scope>
</reference>
<proteinExistence type="predicted"/>
<name>A0AAV4XHD8_CAEEX</name>
<evidence type="ECO:0000256" key="1">
    <source>
        <dbReference type="SAM" id="MobiDB-lite"/>
    </source>
</evidence>
<protein>
    <submittedName>
        <fullName evidence="2">Uncharacterized protein</fullName>
    </submittedName>
</protein>
<dbReference type="Proteomes" id="UP001054945">
    <property type="component" value="Unassembled WGS sequence"/>
</dbReference>
<sequence>MASEKQPKQLITSTLSYKETTLSDPPLQRSPATPAGRPAVDYRISPARLTTTSANNVMSSIHRIITTQGREAIVNTYFIEILLEVIMALQQKKTPIHHGKYFGGPSIFRGLRGDFGRPSIIILWRRLPSSM</sequence>
<dbReference type="EMBL" id="BPLR01000244">
    <property type="protein sequence ID" value="GIY93184.1"/>
    <property type="molecule type" value="Genomic_DNA"/>
</dbReference>
<evidence type="ECO:0000313" key="3">
    <source>
        <dbReference type="Proteomes" id="UP001054945"/>
    </source>
</evidence>
<keyword evidence="3" id="KW-1185">Reference proteome</keyword>
<gene>
    <name evidence="2" type="ORF">CEXT_224271</name>
</gene>
<feature type="region of interest" description="Disordered" evidence="1">
    <location>
        <begin position="1"/>
        <end position="41"/>
    </location>
</feature>